<name>A0ABV3EXT0_9ACTN</name>
<reference evidence="3 4" key="1">
    <citation type="submission" date="2024-06" db="EMBL/GenBank/DDBJ databases">
        <title>The Natural Products Discovery Center: Release of the First 8490 Sequenced Strains for Exploring Actinobacteria Biosynthetic Diversity.</title>
        <authorList>
            <person name="Kalkreuter E."/>
            <person name="Kautsar S.A."/>
            <person name="Yang D."/>
            <person name="Bader C.D."/>
            <person name="Teijaro C.N."/>
            <person name="Fluegel L."/>
            <person name="Davis C.M."/>
            <person name="Simpson J.R."/>
            <person name="Lauterbach L."/>
            <person name="Steele A.D."/>
            <person name="Gui C."/>
            <person name="Meng S."/>
            <person name="Li G."/>
            <person name="Viehrig K."/>
            <person name="Ye F."/>
            <person name="Su P."/>
            <person name="Kiefer A.F."/>
            <person name="Nichols A."/>
            <person name="Cepeda A.J."/>
            <person name="Yan W."/>
            <person name="Fan B."/>
            <person name="Jiang Y."/>
            <person name="Adhikari A."/>
            <person name="Zheng C.-J."/>
            <person name="Schuster L."/>
            <person name="Cowan T.M."/>
            <person name="Smanski M.J."/>
            <person name="Chevrette M.G."/>
            <person name="De Carvalho L.P.S."/>
            <person name="Shen B."/>
        </authorList>
    </citation>
    <scope>NUCLEOTIDE SEQUENCE [LARGE SCALE GENOMIC DNA]</scope>
    <source>
        <strain evidence="3 4">NPDC048117</strain>
    </source>
</reference>
<dbReference type="EMBL" id="JBEZNA010000095">
    <property type="protein sequence ID" value="MEU9580975.1"/>
    <property type="molecule type" value="Genomic_DNA"/>
</dbReference>
<evidence type="ECO:0000256" key="2">
    <source>
        <dbReference type="SAM" id="Phobius"/>
    </source>
</evidence>
<evidence type="ECO:0000313" key="4">
    <source>
        <dbReference type="Proteomes" id="UP001551584"/>
    </source>
</evidence>
<feature type="compositionally biased region" description="Gly residues" evidence="1">
    <location>
        <begin position="23"/>
        <end position="34"/>
    </location>
</feature>
<keyword evidence="2" id="KW-0812">Transmembrane</keyword>
<feature type="transmembrane region" description="Helical" evidence="2">
    <location>
        <begin position="290"/>
        <end position="307"/>
    </location>
</feature>
<sequence length="544" mass="58126">MTTERPVAGPRGSLAEQARDSAGPGGPAVGGGGARPRAWARPFAARALLTTAMSVPLVLGLPLLLPLVVMNQPGGGVRDTAYWLQAGLTAYCGTRLCAMILARRRKLLQATFWMFCYMAMGVAPLAQAVLGRVPTPVVGPREDLVLAIALVLFGCCAFDLGALLARFRPPWRRREAEEERDDRGGAGGGAEDGPGDRPRLVHRRRVHLLTLAAFAAAALLVVRLGGPAVFFSSRQEITAGLEDAGLSGNGSEAGQAFVRGFGTVLPLIALLVHVRMLVTSRRARRSWSTVAVLVSLCCLNAVVNNPISNPRYWFLTVMFALLFTAFPVSAALYRMSLTLGVVVALLLFPFADAFRYEENNTRPIETTSFLEPLALKDYDQIGMFANTITYVDSAGHTYGNQLAGCLLFAVPRSVWEGKPVDTGVMVGQWMGTRNTNLSSPVWAELYVDFGAVGMTAGLGLVGYAAARFDRRVARASAGRRGHPGRLLLVVAPLIAGYSFILLRGPLLQATGRVAIAAMCLLFVTTRHADRAVPGEGPGGRPRSS</sequence>
<evidence type="ECO:0008006" key="5">
    <source>
        <dbReference type="Google" id="ProtNLM"/>
    </source>
</evidence>
<feature type="transmembrane region" description="Helical" evidence="2">
    <location>
        <begin position="206"/>
        <end position="226"/>
    </location>
</feature>
<comment type="caution">
    <text evidence="3">The sequence shown here is derived from an EMBL/GenBank/DDBJ whole genome shotgun (WGS) entry which is preliminary data.</text>
</comment>
<proteinExistence type="predicted"/>
<feature type="transmembrane region" description="Helical" evidence="2">
    <location>
        <begin position="114"/>
        <end position="133"/>
    </location>
</feature>
<feature type="compositionally biased region" description="Basic and acidic residues" evidence="1">
    <location>
        <begin position="174"/>
        <end position="184"/>
    </location>
</feature>
<feature type="transmembrane region" description="Helical" evidence="2">
    <location>
        <begin position="339"/>
        <end position="356"/>
    </location>
</feature>
<organism evidence="3 4">
    <name type="scientific">Streptomyces chilikensis</name>
    <dbReference type="NCBI Taxonomy" id="1194079"/>
    <lineage>
        <taxon>Bacteria</taxon>
        <taxon>Bacillati</taxon>
        <taxon>Actinomycetota</taxon>
        <taxon>Actinomycetes</taxon>
        <taxon>Kitasatosporales</taxon>
        <taxon>Streptomycetaceae</taxon>
        <taxon>Streptomyces</taxon>
    </lineage>
</organism>
<feature type="transmembrane region" description="Helical" evidence="2">
    <location>
        <begin position="47"/>
        <end position="69"/>
    </location>
</feature>
<accession>A0ABV3EXT0</accession>
<feature type="transmembrane region" description="Helical" evidence="2">
    <location>
        <begin position="256"/>
        <end position="278"/>
    </location>
</feature>
<evidence type="ECO:0000313" key="3">
    <source>
        <dbReference type="EMBL" id="MEU9580975.1"/>
    </source>
</evidence>
<feature type="transmembrane region" description="Helical" evidence="2">
    <location>
        <begin position="486"/>
        <end position="503"/>
    </location>
</feature>
<keyword evidence="4" id="KW-1185">Reference proteome</keyword>
<dbReference type="RefSeq" id="WP_359277160.1">
    <property type="nucleotide sequence ID" value="NZ_JBEZNA010000095.1"/>
</dbReference>
<feature type="region of interest" description="Disordered" evidence="1">
    <location>
        <begin position="1"/>
        <end position="35"/>
    </location>
</feature>
<feature type="transmembrane region" description="Helical" evidence="2">
    <location>
        <begin position="81"/>
        <end position="102"/>
    </location>
</feature>
<feature type="transmembrane region" description="Helical" evidence="2">
    <location>
        <begin position="145"/>
        <end position="165"/>
    </location>
</feature>
<keyword evidence="2" id="KW-1133">Transmembrane helix</keyword>
<feature type="region of interest" description="Disordered" evidence="1">
    <location>
        <begin position="174"/>
        <end position="198"/>
    </location>
</feature>
<protein>
    <recommendedName>
        <fullName evidence="5">Oligosaccharide repeat unit polymerase</fullName>
    </recommendedName>
</protein>
<dbReference type="Proteomes" id="UP001551584">
    <property type="component" value="Unassembled WGS sequence"/>
</dbReference>
<feature type="transmembrane region" description="Helical" evidence="2">
    <location>
        <begin position="445"/>
        <end position="466"/>
    </location>
</feature>
<feature type="transmembrane region" description="Helical" evidence="2">
    <location>
        <begin position="313"/>
        <end position="332"/>
    </location>
</feature>
<gene>
    <name evidence="3" type="ORF">AB0D95_27530</name>
</gene>
<keyword evidence="2" id="KW-0472">Membrane</keyword>
<evidence type="ECO:0000256" key="1">
    <source>
        <dbReference type="SAM" id="MobiDB-lite"/>
    </source>
</evidence>